<evidence type="ECO:0000256" key="2">
    <source>
        <dbReference type="ARBA" id="ARBA00023136"/>
    </source>
</evidence>
<feature type="region of interest" description="Disordered" evidence="4">
    <location>
        <begin position="1"/>
        <end position="32"/>
    </location>
</feature>
<evidence type="ECO:0000313" key="8">
    <source>
        <dbReference type="Proteomes" id="UP000218439"/>
    </source>
</evidence>
<evidence type="ECO:0000313" key="7">
    <source>
        <dbReference type="EMBL" id="PAT42248.1"/>
    </source>
</evidence>
<sequence>MSAPCATSAPLVTPGSARPRPNKRFPRPISPNCTCWGPPTPRPSPGKLPALWLPEPAYGTQASLFLQPSPDTRSACTTAKPRAAPSPACCGCACSPHLRLPLAHRRCKPGRPCSRSALPSCTCPAARQRSPPCPMAPGPCTSRCMTTRAPQPCSCPSPRPPGNAAHAIPNRPHPAHTMRAAMPPGASAPACSSLSPALGVCRPRSAKDNTMTQENDKDSRIALFLVFTLIGLIVAGVLWFATAGALKRNKAVAPPPVVQPQATHASVGPGGAKVVPGTRASVSPGSAPVAVAGNTPRVELTGSMATFLFAQDSAAAPGSGQAEPILAPLLERLRAGGKLHILPFNGTQSQTAANALLPKQRGHQVYELLRSLGVPASQLLLAEVQSDPLSADWLQAQRVEVVVLPQPTPASAVSPATPVAPAPTPVNPVPAPIADVQTPSPSVQPPVAQPSSTAQDGPRVAVEGGVVKFYFGVASDALADGAAQALAEVVTAVAAGQSAVISGYTDPTGNAAFNEELAKKRAQAVQRTLLELGVPQERITLEKPQSHTGSGDNAEARRVEVRLAP</sequence>
<keyword evidence="5" id="KW-1133">Transmembrane helix</keyword>
<gene>
    <name evidence="7" type="ORF">CK621_10090</name>
</gene>
<dbReference type="InterPro" id="IPR036737">
    <property type="entry name" value="OmpA-like_sf"/>
</dbReference>
<accession>A0A2A2AWZ2</accession>
<dbReference type="PROSITE" id="PS51123">
    <property type="entry name" value="OMPA_2"/>
    <property type="match status" value="1"/>
</dbReference>
<feature type="compositionally biased region" description="Basic and acidic residues" evidence="4">
    <location>
        <begin position="554"/>
        <end position="565"/>
    </location>
</feature>
<comment type="subcellular location">
    <subcellularLocation>
        <location evidence="1">Membrane</location>
    </subcellularLocation>
</comment>
<reference evidence="7 8" key="1">
    <citation type="submission" date="2017-08" db="EMBL/GenBank/DDBJ databases">
        <title>WGS of Clinical strains of the CDC Group NO-1 linked to zoonotic infections in humans.</title>
        <authorList>
            <person name="Bernier A.-M."/>
            <person name="Bernard K."/>
        </authorList>
    </citation>
    <scope>NUCLEOTIDE SEQUENCE [LARGE SCALE GENOMIC DNA]</scope>
    <source>
        <strain evidence="7 8">NML120219</strain>
    </source>
</reference>
<dbReference type="Proteomes" id="UP000218439">
    <property type="component" value="Unassembled WGS sequence"/>
</dbReference>
<dbReference type="EMBL" id="NSJE01000016">
    <property type="protein sequence ID" value="PAT42248.1"/>
    <property type="molecule type" value="Genomic_DNA"/>
</dbReference>
<organism evidence="7 8">
    <name type="scientific">Vandammella animalimorsus</name>
    <dbReference type="NCBI Taxonomy" id="2029117"/>
    <lineage>
        <taxon>Bacteria</taxon>
        <taxon>Pseudomonadati</taxon>
        <taxon>Pseudomonadota</taxon>
        <taxon>Betaproteobacteria</taxon>
        <taxon>Burkholderiales</taxon>
        <taxon>Comamonadaceae</taxon>
        <taxon>Vandammella</taxon>
    </lineage>
</organism>
<evidence type="ECO:0000259" key="6">
    <source>
        <dbReference type="PROSITE" id="PS51123"/>
    </source>
</evidence>
<evidence type="ECO:0000256" key="4">
    <source>
        <dbReference type="SAM" id="MobiDB-lite"/>
    </source>
</evidence>
<feature type="transmembrane region" description="Helical" evidence="5">
    <location>
        <begin position="221"/>
        <end position="241"/>
    </location>
</feature>
<protein>
    <recommendedName>
        <fullName evidence="6">OmpA-like domain-containing protein</fullName>
    </recommendedName>
</protein>
<keyword evidence="2 3" id="KW-0472">Membrane</keyword>
<dbReference type="PRINTS" id="PR01021">
    <property type="entry name" value="OMPADOMAIN"/>
</dbReference>
<feature type="region of interest" description="Disordered" evidence="4">
    <location>
        <begin position="410"/>
        <end position="458"/>
    </location>
</feature>
<dbReference type="InterPro" id="IPR006665">
    <property type="entry name" value="OmpA-like"/>
</dbReference>
<dbReference type="InterPro" id="IPR006664">
    <property type="entry name" value="OMP_bac"/>
</dbReference>
<keyword evidence="5" id="KW-0812">Transmembrane</keyword>
<evidence type="ECO:0000256" key="1">
    <source>
        <dbReference type="ARBA" id="ARBA00004370"/>
    </source>
</evidence>
<dbReference type="Pfam" id="PF00691">
    <property type="entry name" value="OmpA"/>
    <property type="match status" value="1"/>
</dbReference>
<dbReference type="AlphaFoldDB" id="A0A2A2AWZ2"/>
<proteinExistence type="predicted"/>
<comment type="caution">
    <text evidence="7">The sequence shown here is derived from an EMBL/GenBank/DDBJ whole genome shotgun (WGS) entry which is preliminary data.</text>
</comment>
<feature type="compositionally biased region" description="Pro residues" evidence="4">
    <location>
        <begin position="418"/>
        <end position="431"/>
    </location>
</feature>
<evidence type="ECO:0000256" key="3">
    <source>
        <dbReference type="PROSITE-ProRule" id="PRU00473"/>
    </source>
</evidence>
<name>A0A2A2AWZ2_9BURK</name>
<dbReference type="GO" id="GO:0016020">
    <property type="term" value="C:membrane"/>
    <property type="evidence" value="ECO:0007669"/>
    <property type="project" value="UniProtKB-SubCell"/>
</dbReference>
<feature type="domain" description="OmpA-like" evidence="6">
    <location>
        <begin position="458"/>
        <end position="565"/>
    </location>
</feature>
<feature type="region of interest" description="Disordered" evidence="4">
    <location>
        <begin position="536"/>
        <end position="565"/>
    </location>
</feature>
<dbReference type="Gene3D" id="3.30.1330.60">
    <property type="entry name" value="OmpA-like domain"/>
    <property type="match status" value="1"/>
</dbReference>
<dbReference type="CDD" id="cd07185">
    <property type="entry name" value="OmpA_C-like"/>
    <property type="match status" value="1"/>
</dbReference>
<dbReference type="SUPFAM" id="SSF103088">
    <property type="entry name" value="OmpA-like"/>
    <property type="match status" value="1"/>
</dbReference>
<evidence type="ECO:0000256" key="5">
    <source>
        <dbReference type="SAM" id="Phobius"/>
    </source>
</evidence>